<organism evidence="3">
    <name type="scientific">Strongyloides stercoralis</name>
    <name type="common">Threadworm</name>
    <dbReference type="NCBI Taxonomy" id="6248"/>
    <lineage>
        <taxon>Eukaryota</taxon>
        <taxon>Metazoa</taxon>
        <taxon>Ecdysozoa</taxon>
        <taxon>Nematoda</taxon>
        <taxon>Chromadorea</taxon>
        <taxon>Rhabditida</taxon>
        <taxon>Tylenchina</taxon>
        <taxon>Panagrolaimomorpha</taxon>
        <taxon>Strongyloidoidea</taxon>
        <taxon>Strongyloididae</taxon>
        <taxon>Strongyloides</taxon>
    </lineage>
</organism>
<protein>
    <submittedName>
        <fullName evidence="3 4">Thioredoxin domain-containing protein</fullName>
    </submittedName>
</protein>
<feature type="chain" id="PRO_5005328073" evidence="1">
    <location>
        <begin position="22"/>
        <end position="669"/>
    </location>
</feature>
<dbReference type="Proteomes" id="UP000035681">
    <property type="component" value="Unplaced"/>
</dbReference>
<name>A0A0K0EHL6_STRER</name>
<dbReference type="Pfam" id="PF13848">
    <property type="entry name" value="Thioredoxin_6"/>
    <property type="match status" value="1"/>
</dbReference>
<evidence type="ECO:0000256" key="1">
    <source>
        <dbReference type="SAM" id="SignalP"/>
    </source>
</evidence>
<dbReference type="AlphaFoldDB" id="A0A0K0EHL6"/>
<evidence type="ECO:0000313" key="2">
    <source>
        <dbReference type="Proteomes" id="UP000035681"/>
    </source>
</evidence>
<dbReference type="PANTHER" id="PTHR22699:SF1">
    <property type="entry name" value="THIOREDOXIN DOMAIN-CONTAINING PROTEIN 16"/>
    <property type="match status" value="1"/>
</dbReference>
<dbReference type="PANTHER" id="PTHR22699">
    <property type="entry name" value="THIOREDOXIN DOMAIN-CONTAINING PROTEIN 16"/>
    <property type="match status" value="1"/>
</dbReference>
<evidence type="ECO:0000313" key="4">
    <source>
        <dbReference type="WBParaSite" id="TCONS_00003986.p1"/>
    </source>
</evidence>
<dbReference type="CDD" id="cd02981">
    <property type="entry name" value="PDI_b_family"/>
    <property type="match status" value="1"/>
</dbReference>
<dbReference type="InterPro" id="IPR036249">
    <property type="entry name" value="Thioredoxin-like_sf"/>
</dbReference>
<keyword evidence="1" id="KW-0732">Signal</keyword>
<reference evidence="3" key="1">
    <citation type="submission" date="2015-08" db="UniProtKB">
        <authorList>
            <consortium name="WormBaseParasite"/>
        </authorList>
    </citation>
    <scope>IDENTIFICATION</scope>
</reference>
<accession>A0A0K0EHL6</accession>
<dbReference type="WBParaSite" id="SSTP_0000897000.1">
    <property type="protein sequence ID" value="SSTP_0000897000.1"/>
    <property type="gene ID" value="SSTP_0000897000"/>
</dbReference>
<feature type="signal peptide" evidence="1">
    <location>
        <begin position="1"/>
        <end position="21"/>
    </location>
</feature>
<evidence type="ECO:0000313" key="3">
    <source>
        <dbReference type="WBParaSite" id="SSTP_0000897000.1"/>
    </source>
</evidence>
<dbReference type="WBParaSite" id="TCONS_00003986.p1">
    <property type="protein sequence ID" value="TCONS_00003986.p1"/>
    <property type="gene ID" value="XLOC_000820"/>
</dbReference>
<keyword evidence="2" id="KW-1185">Reference proteome</keyword>
<dbReference type="Gene3D" id="3.40.30.10">
    <property type="entry name" value="Glutaredoxin"/>
    <property type="match status" value="3"/>
</dbReference>
<proteinExistence type="predicted"/>
<dbReference type="SUPFAM" id="SSF52833">
    <property type="entry name" value="Thioredoxin-like"/>
    <property type="match status" value="2"/>
</dbReference>
<sequence>MNFKWKYLIVLFFFILTNINGECPMKKKKSIGQPSGNVDNKPPSIIPPDHYIQTTFIYRDLTEDEKIFSENVISMINALRLPLKEQGKVTVDNENINCNKEGFIKCDEFPKESSFHFLIVEDSSRGAAIYTIPSILNRNIGQIESALLDAFSRHSLYSLMGFTTLQENTEIGFISEIQTDELKEMIDNNIKEEKKKKKMEEILKKRKAVKVFTRGTFELDLVDEKILELRDIKQPTSFGILENWKDDMLNNAIEKNDIVFVMFWSNSSSISTHALTLWAEASNKLKNIILADKKKIKIGYVACHNEMELCEIYGIGKKNQHYLFMYENGKISLNMPNIKDENYYIEWIQMMLNSPTIELETEKDIENIMNGNMIGFNDKRKAITFGAFNDKENIMFKNFEKVSLLLRGKYHFVYHINSETTPTITVIRPFEKEKNQMRLYEGDFDVESIMEFISYASLPTVIDLTNGFTNDAILKRNKVIILIHNNDEKIKQEYINKVTEYVNWQTGKTVIFTYIDYKKDNDMHKILLQKFHLTDDELPYIFMYENNRFSIKKCTKETFDIKKIVDMKEDDYDKRLLFPTHIINPLRYLNLVKTNIIFGEQNILLLAGSIYEPEDEDDVEENPHVFEKLDFSKMGGCPMAHIVSRLSEKEIDDEEEEEEINYKIKKDEL</sequence>
<dbReference type="InterPro" id="IPR040090">
    <property type="entry name" value="TXNDC16"/>
</dbReference>